<proteinExistence type="predicted"/>
<reference evidence="2" key="1">
    <citation type="journal article" date="2014" name="Front. Microbiol.">
        <title>High frequency of phylogenetically diverse reductive dehalogenase-homologous genes in deep subseafloor sedimentary metagenomes.</title>
        <authorList>
            <person name="Kawai M."/>
            <person name="Futagami T."/>
            <person name="Toyoda A."/>
            <person name="Takaki Y."/>
            <person name="Nishi S."/>
            <person name="Hori S."/>
            <person name="Arai W."/>
            <person name="Tsubouchi T."/>
            <person name="Morono Y."/>
            <person name="Uchiyama I."/>
            <person name="Ito T."/>
            <person name="Fujiyama A."/>
            <person name="Inagaki F."/>
            <person name="Takami H."/>
        </authorList>
    </citation>
    <scope>NUCLEOTIDE SEQUENCE</scope>
    <source>
        <strain evidence="2">Expedition CK06-06</strain>
    </source>
</reference>
<keyword evidence="1" id="KW-0472">Membrane</keyword>
<comment type="caution">
    <text evidence="2">The sequence shown here is derived from an EMBL/GenBank/DDBJ whole genome shotgun (WGS) entry which is preliminary data.</text>
</comment>
<evidence type="ECO:0000313" key="2">
    <source>
        <dbReference type="EMBL" id="GAI88340.1"/>
    </source>
</evidence>
<keyword evidence="1" id="KW-0812">Transmembrane</keyword>
<feature type="transmembrane region" description="Helical" evidence="1">
    <location>
        <begin position="99"/>
        <end position="117"/>
    </location>
</feature>
<sequence length="125" mass="14299">ATWGDVTLEEFLNCMIEESEGNLKTTLENLDIKTQNITSNNQLVEYLLTNAEKGGYDKQGVYITVGEIAAIMASLVELSLERYETIPTDDLKEKPRGRWIIWVILPVTILIFILIILKRQKKNKD</sequence>
<evidence type="ECO:0000256" key="1">
    <source>
        <dbReference type="SAM" id="Phobius"/>
    </source>
</evidence>
<accession>X1TL84</accession>
<organism evidence="2">
    <name type="scientific">marine sediment metagenome</name>
    <dbReference type="NCBI Taxonomy" id="412755"/>
    <lineage>
        <taxon>unclassified sequences</taxon>
        <taxon>metagenomes</taxon>
        <taxon>ecological metagenomes</taxon>
    </lineage>
</organism>
<protein>
    <submittedName>
        <fullName evidence="2">Uncharacterized protein</fullName>
    </submittedName>
</protein>
<name>X1TL84_9ZZZZ</name>
<keyword evidence="1" id="KW-1133">Transmembrane helix</keyword>
<feature type="non-terminal residue" evidence="2">
    <location>
        <position position="1"/>
    </location>
</feature>
<dbReference type="EMBL" id="BARW01024006">
    <property type="protein sequence ID" value="GAI88340.1"/>
    <property type="molecule type" value="Genomic_DNA"/>
</dbReference>
<dbReference type="AlphaFoldDB" id="X1TL84"/>
<gene>
    <name evidence="2" type="ORF">S12H4_39676</name>
</gene>